<accession>A0A1K1LN90</accession>
<name>A0A1K1LN90_9FLAO</name>
<dbReference type="GO" id="GO:0004560">
    <property type="term" value="F:alpha-L-fucosidase activity"/>
    <property type="evidence" value="ECO:0007669"/>
    <property type="project" value="InterPro"/>
</dbReference>
<evidence type="ECO:0000259" key="3">
    <source>
        <dbReference type="Pfam" id="PF22124"/>
    </source>
</evidence>
<evidence type="ECO:0000259" key="1">
    <source>
        <dbReference type="Pfam" id="PF14498"/>
    </source>
</evidence>
<dbReference type="Gene3D" id="2.60.40.1180">
    <property type="entry name" value="Golgi alpha-mannosidase II"/>
    <property type="match status" value="1"/>
</dbReference>
<evidence type="ECO:0000259" key="2">
    <source>
        <dbReference type="Pfam" id="PF21307"/>
    </source>
</evidence>
<feature type="domain" description="Alpha fucosidase A-like C-terminal" evidence="2">
    <location>
        <begin position="750"/>
        <end position="814"/>
    </location>
</feature>
<dbReference type="Pfam" id="PF14498">
    <property type="entry name" value="Glyco_hyd_65N_2"/>
    <property type="match status" value="1"/>
</dbReference>
<protein>
    <submittedName>
        <fullName evidence="4">Alpha-L-fucosidase 2</fullName>
    </submittedName>
</protein>
<sequence>MIILYFNMKINYPYPTSLPVVFLRAQTRFGHLKIWMFLICTSYLLPLAAQSDHILWYDKPATYFEETLELGNGKMGAAVFGGVATDSIFLNDATLWSGEPVNANNNPDAHSYIPAIRKALEEENYKLADELQHKVQGAFSQSYMPLGTLKLEFEGQDNYTNYRRELDISKAVSRITYESNGVQYQREYFVSHPDQVMIIKLSSSGKQAISGKISFNSLMKFNTTTSSDTYEINGYAPYHVEPNYRGDMPDAVLFDPERGTRFTTLLKAVHKDGRVEVSEKGIEIVGCSQVVLYIAEETSFNGYNKNPATEGKDQLRIARKNLDNALRKPLRTIEDDHRKDYTGLFSRVALSLGETHAPDLPTNERLLRYAEGKEDKKLEVLYFQYGRYLLISSSRTPGVPANLQGIWNPYMRPPWSSNYTLNINLEENYWLAETANLSEMHRPLFDFIKNLSVTGAITAKTYYGTGGWTASQNSDIWALTNPVGDFGEGDPNWANWNMGGVWLATHLWEHYAFTKDRKFLKEKAYPILQGAVRFCLDWVVKDKEGHWITSPSTSPENLFITPEGYAGATLYGASADIGMIKEITTDFLLASKLLGVQNDLTGKAAEVRDGLRPYQIGKKGNLQEWYYDWEDQEPLHRHQSHLFGLYPGHHISPSATPELAEASAKTLDIKGDETTGWSKGWRINLWARLRDGDRAYKMYRELLKYVDPDGFKGNHGGHGGTYPNLFDAHPPFQIDGNFGGAAAVIEMLLQSDMEHIYLLPALPETWKDGKVSGICARGAFEVSMEWKNERLIRSTITARKTGTTTLVYGNSQKNIQLRKGKSVMLTW</sequence>
<reference evidence="4 5" key="1">
    <citation type="submission" date="2016-11" db="EMBL/GenBank/DDBJ databases">
        <authorList>
            <person name="Jaros S."/>
            <person name="Januszkiewicz K."/>
            <person name="Wedrychowicz H."/>
        </authorList>
    </citation>
    <scope>NUCLEOTIDE SEQUENCE [LARGE SCALE GENOMIC DNA]</scope>
    <source>
        <strain evidence="4 5">CGMCC 1.12145</strain>
    </source>
</reference>
<dbReference type="PANTHER" id="PTHR31084">
    <property type="entry name" value="ALPHA-L-FUCOSIDASE 2"/>
    <property type="match status" value="1"/>
</dbReference>
<evidence type="ECO:0000313" key="5">
    <source>
        <dbReference type="Proteomes" id="UP000182248"/>
    </source>
</evidence>
<dbReference type="Pfam" id="PF22124">
    <property type="entry name" value="Glyco_hydro_95_cat"/>
    <property type="match status" value="1"/>
</dbReference>
<dbReference type="Gene3D" id="1.50.10.10">
    <property type="match status" value="1"/>
</dbReference>
<gene>
    <name evidence="4" type="ORF">SAMN02927921_00109</name>
</gene>
<feature type="domain" description="Glycosyl hydrolase family 95 catalytic" evidence="3">
    <location>
        <begin position="332"/>
        <end position="748"/>
    </location>
</feature>
<dbReference type="InterPro" id="IPR027414">
    <property type="entry name" value="GH95_N_dom"/>
</dbReference>
<organism evidence="4 5">
    <name type="scientific">Sinomicrobium oceani</name>
    <dbReference type="NCBI Taxonomy" id="1150368"/>
    <lineage>
        <taxon>Bacteria</taxon>
        <taxon>Pseudomonadati</taxon>
        <taxon>Bacteroidota</taxon>
        <taxon>Flavobacteriia</taxon>
        <taxon>Flavobacteriales</taxon>
        <taxon>Flavobacteriaceae</taxon>
        <taxon>Sinomicrobium</taxon>
    </lineage>
</organism>
<dbReference type="PIRSF" id="PIRSF007663">
    <property type="entry name" value="UCP007663"/>
    <property type="match status" value="1"/>
</dbReference>
<dbReference type="AlphaFoldDB" id="A0A1K1LN90"/>
<dbReference type="FunFam" id="1.50.10.10:FF:000028">
    <property type="entry name" value="Alpha-L-fucosidase 2"/>
    <property type="match status" value="1"/>
</dbReference>
<keyword evidence="5" id="KW-1185">Reference proteome</keyword>
<evidence type="ECO:0000313" key="4">
    <source>
        <dbReference type="EMBL" id="SFW12352.1"/>
    </source>
</evidence>
<dbReference type="PANTHER" id="PTHR31084:SF0">
    <property type="entry name" value="ALPHA-L-FUCOSIDASE 2"/>
    <property type="match status" value="1"/>
</dbReference>
<dbReference type="Gene3D" id="2.70.98.50">
    <property type="entry name" value="putative glycoside hydrolase family protein from bacillus halodurans"/>
    <property type="match status" value="1"/>
</dbReference>
<dbReference type="InterPro" id="IPR013780">
    <property type="entry name" value="Glyco_hydro_b"/>
</dbReference>
<dbReference type="Pfam" id="PF21307">
    <property type="entry name" value="Glyco_hydro_95_C"/>
    <property type="match status" value="1"/>
</dbReference>
<dbReference type="SUPFAM" id="SSF48208">
    <property type="entry name" value="Six-hairpin glycosidases"/>
    <property type="match status" value="1"/>
</dbReference>
<dbReference type="EMBL" id="FPJE01000001">
    <property type="protein sequence ID" value="SFW12352.1"/>
    <property type="molecule type" value="Genomic_DNA"/>
</dbReference>
<dbReference type="InterPro" id="IPR016518">
    <property type="entry name" value="Alpha-L-fucosidase"/>
</dbReference>
<dbReference type="InterPro" id="IPR008928">
    <property type="entry name" value="6-hairpin_glycosidase_sf"/>
</dbReference>
<dbReference type="STRING" id="1150368.SAMN02927921_00109"/>
<proteinExistence type="predicted"/>
<dbReference type="Proteomes" id="UP000182248">
    <property type="component" value="Unassembled WGS sequence"/>
</dbReference>
<dbReference type="InterPro" id="IPR012341">
    <property type="entry name" value="6hp_glycosidase-like_sf"/>
</dbReference>
<dbReference type="GO" id="GO:0005975">
    <property type="term" value="P:carbohydrate metabolic process"/>
    <property type="evidence" value="ECO:0007669"/>
    <property type="project" value="InterPro"/>
</dbReference>
<feature type="domain" description="Glycosyl hydrolase family 95 N-terminal" evidence="1">
    <location>
        <begin position="55"/>
        <end position="302"/>
    </location>
</feature>
<dbReference type="InterPro" id="IPR054363">
    <property type="entry name" value="GH95_cat"/>
</dbReference>
<dbReference type="InterPro" id="IPR049053">
    <property type="entry name" value="AFCA-like_C"/>
</dbReference>